<proteinExistence type="predicted"/>
<keyword evidence="1" id="KW-0472">Membrane</keyword>
<dbReference type="PROSITE" id="PS51910">
    <property type="entry name" value="GH18_2"/>
    <property type="match status" value="1"/>
</dbReference>
<dbReference type="InterPro" id="IPR011583">
    <property type="entry name" value="Chitinase_II/V-like_cat"/>
</dbReference>
<feature type="domain" description="GH18" evidence="2">
    <location>
        <begin position="264"/>
        <end position="583"/>
    </location>
</feature>
<evidence type="ECO:0000256" key="1">
    <source>
        <dbReference type="SAM" id="Phobius"/>
    </source>
</evidence>
<dbReference type="GO" id="GO:0005975">
    <property type="term" value="P:carbohydrate metabolic process"/>
    <property type="evidence" value="ECO:0007669"/>
    <property type="project" value="InterPro"/>
</dbReference>
<dbReference type="Proteomes" id="UP000600247">
    <property type="component" value="Unassembled WGS sequence"/>
</dbReference>
<dbReference type="Gene3D" id="3.30.457.10">
    <property type="entry name" value="Copper amine oxidase-like, N-terminal domain"/>
    <property type="match status" value="1"/>
</dbReference>
<dbReference type="InterPro" id="IPR029070">
    <property type="entry name" value="Chitinase_insertion_sf"/>
</dbReference>
<comment type="caution">
    <text evidence="3">The sequence shown here is derived from an EMBL/GenBank/DDBJ whole genome shotgun (WGS) entry which is preliminary data.</text>
</comment>
<dbReference type="Gene3D" id="3.20.20.80">
    <property type="entry name" value="Glycosidases"/>
    <property type="match status" value="1"/>
</dbReference>
<dbReference type="InterPro" id="IPR001223">
    <property type="entry name" value="Glyco_hydro18_cat"/>
</dbReference>
<dbReference type="SUPFAM" id="SSF55383">
    <property type="entry name" value="Copper amine oxidase, domain N"/>
    <property type="match status" value="1"/>
</dbReference>
<dbReference type="Gene3D" id="2.30.30.40">
    <property type="entry name" value="SH3 Domains"/>
    <property type="match status" value="1"/>
</dbReference>
<evidence type="ECO:0000313" key="3">
    <source>
        <dbReference type="EMBL" id="GGG81212.1"/>
    </source>
</evidence>
<dbReference type="SUPFAM" id="SSF51445">
    <property type="entry name" value="(Trans)glycosidases"/>
    <property type="match status" value="1"/>
</dbReference>
<dbReference type="Gene3D" id="3.10.50.10">
    <property type="match status" value="1"/>
</dbReference>
<dbReference type="GO" id="GO:0008061">
    <property type="term" value="F:chitin binding"/>
    <property type="evidence" value="ECO:0007669"/>
    <property type="project" value="InterPro"/>
</dbReference>
<keyword evidence="4" id="KW-1185">Reference proteome</keyword>
<reference evidence="3 4" key="1">
    <citation type="journal article" date="2014" name="Int. J. Syst. Evol. Microbiol.">
        <title>Complete genome sequence of Corynebacterium casei LMG S-19264T (=DSM 44701T), isolated from a smear-ripened cheese.</title>
        <authorList>
            <consortium name="US DOE Joint Genome Institute (JGI-PGF)"/>
            <person name="Walter F."/>
            <person name="Albersmeier A."/>
            <person name="Kalinowski J."/>
            <person name="Ruckert C."/>
        </authorList>
    </citation>
    <scope>NUCLEOTIDE SEQUENCE [LARGE SCALE GENOMIC DNA]</scope>
    <source>
        <strain evidence="3 4">CGMCC 1.15286</strain>
    </source>
</reference>
<evidence type="ECO:0000259" key="2">
    <source>
        <dbReference type="PROSITE" id="PS51910"/>
    </source>
</evidence>
<gene>
    <name evidence="3" type="ORF">GCM10010918_43030</name>
</gene>
<keyword evidence="1" id="KW-1133">Transmembrane helix</keyword>
<feature type="transmembrane region" description="Helical" evidence="1">
    <location>
        <begin position="26"/>
        <end position="47"/>
    </location>
</feature>
<dbReference type="InterPro" id="IPR012854">
    <property type="entry name" value="Cu_amine_oxidase-like_N"/>
</dbReference>
<accession>A0A917M6V8</accession>
<dbReference type="PANTHER" id="PTHR46066:SF2">
    <property type="entry name" value="CHITINASE DOMAIN-CONTAINING PROTEIN 1"/>
    <property type="match status" value="1"/>
</dbReference>
<dbReference type="EMBL" id="BMHY01000010">
    <property type="protein sequence ID" value="GGG81212.1"/>
    <property type="molecule type" value="Genomic_DNA"/>
</dbReference>
<sequence length="584" mass="65576">MIWECEQLEATYTRTPRRRKGGGFKFLLFMFVVGMIAVIGCMLYMRYIPNTQLKVMDYEAEHPITFEGEVLAEGAVIENDEVKLPLSILGHVLGSDELIRYEPDSKSIIMTTADKVLHMKTDSLTATVNQKPYKLEMAAELNGKNVYIPLTPLKELYGLKAEYEADSGIVVLLKAGENIQLAQAVGKKGEAIRTEPTIRAPYVERVPQGGSVRIWGERDGWLFVQGPQGQVGYMAKKSAALTTIETIPLPKQEPPFQAWKVMGSKINLVWEAVYEKKIDPSKINDMQGVNVVSPTWFELKDAKGTIKAKADPAYVRWAHNQGMQVWALFSNGFEPERTTQALASVETRFSMIQQLLAFSQLYDLQGINIDFENVKTSDKANLVQFVREMTPLLHEQGLVVSIDVTPKSNSEMWSLFLDRASLGKVVDYMMVMAYDEHWASSPKAGSVASIGWTESSIVRILEEDGVPASKLVLSMPLYTRIWTEKTDSDGAKKVSSKAVGMERVKEIVAAKKLKPVFDKDAGQHYVEYKEDDALQRIWIEDEVSIQARIGLVRKYDLAGAASWQRAFQTPSIWKTIDDAISKRP</sequence>
<dbReference type="RefSeq" id="WP_188891263.1">
    <property type="nucleotide sequence ID" value="NZ_BMHY01000010.1"/>
</dbReference>
<dbReference type="SMART" id="SM00636">
    <property type="entry name" value="Glyco_18"/>
    <property type="match status" value="1"/>
</dbReference>
<dbReference type="Pfam" id="PF00704">
    <property type="entry name" value="Glyco_hydro_18"/>
    <property type="match status" value="1"/>
</dbReference>
<evidence type="ECO:0000313" key="4">
    <source>
        <dbReference type="Proteomes" id="UP000600247"/>
    </source>
</evidence>
<dbReference type="InterPro" id="IPR036582">
    <property type="entry name" value="Mao_N_sf"/>
</dbReference>
<organism evidence="3 4">
    <name type="scientific">Paenibacillus radicis</name>
    <name type="common">ex Gao et al. 2016</name>
    <dbReference type="NCBI Taxonomy" id="1737354"/>
    <lineage>
        <taxon>Bacteria</taxon>
        <taxon>Bacillati</taxon>
        <taxon>Bacillota</taxon>
        <taxon>Bacilli</taxon>
        <taxon>Bacillales</taxon>
        <taxon>Paenibacillaceae</taxon>
        <taxon>Paenibacillus</taxon>
    </lineage>
</organism>
<name>A0A917M6V8_9BACL</name>
<dbReference type="Pfam" id="PF07833">
    <property type="entry name" value="Cu_amine_oxidN1"/>
    <property type="match status" value="1"/>
</dbReference>
<protein>
    <recommendedName>
        <fullName evidence="2">GH18 domain-containing protein</fullName>
    </recommendedName>
</protein>
<dbReference type="PANTHER" id="PTHR46066">
    <property type="entry name" value="CHITINASE DOMAIN-CONTAINING PROTEIN 1 FAMILY MEMBER"/>
    <property type="match status" value="1"/>
</dbReference>
<dbReference type="AlphaFoldDB" id="A0A917M6V8"/>
<dbReference type="InterPro" id="IPR017853">
    <property type="entry name" value="GH"/>
</dbReference>
<keyword evidence="1" id="KW-0812">Transmembrane</keyword>